<dbReference type="RefSeq" id="WP_348788945.1">
    <property type="nucleotide sequence ID" value="NZ_CP157390.1"/>
</dbReference>
<dbReference type="AlphaFoldDB" id="A0AAU7GFJ3"/>
<accession>A0AAU7GFJ3</accession>
<gene>
    <name evidence="1" type="ORF">AAME72_04010</name>
</gene>
<reference evidence="1" key="1">
    <citation type="submission" date="2024-05" db="EMBL/GenBank/DDBJ databases">
        <title>The Natural Products Discovery Center: Release of the First 8490 Sequenced Strains for Exploring Actinobacteria Biosynthetic Diversity.</title>
        <authorList>
            <person name="Kalkreuter E."/>
            <person name="Kautsar S.A."/>
            <person name="Yang D."/>
            <person name="Bader C.D."/>
            <person name="Teijaro C.N."/>
            <person name="Fluegel L."/>
            <person name="Davis C.M."/>
            <person name="Simpson J.R."/>
            <person name="Lauterbach L."/>
            <person name="Steele A.D."/>
            <person name="Gui C."/>
            <person name="Meng S."/>
            <person name="Li G."/>
            <person name="Viehrig K."/>
            <person name="Ye F."/>
            <person name="Su P."/>
            <person name="Kiefer A.F."/>
            <person name="Nichols A."/>
            <person name="Cepeda A.J."/>
            <person name="Yan W."/>
            <person name="Fan B."/>
            <person name="Jiang Y."/>
            <person name="Adhikari A."/>
            <person name="Zheng C.-J."/>
            <person name="Schuster L."/>
            <person name="Cowan T.M."/>
            <person name="Smanski M.J."/>
            <person name="Chevrette M.G."/>
            <person name="de Carvalho L.P.S."/>
            <person name="Shen B."/>
        </authorList>
    </citation>
    <scope>NUCLEOTIDE SEQUENCE</scope>
    <source>
        <strain evidence="1">NPDC080035</strain>
    </source>
</reference>
<organism evidence="1">
    <name type="scientific">Leifsonia sp. NPDC080035</name>
    <dbReference type="NCBI Taxonomy" id="3143936"/>
    <lineage>
        <taxon>Bacteria</taxon>
        <taxon>Bacillati</taxon>
        <taxon>Actinomycetota</taxon>
        <taxon>Actinomycetes</taxon>
        <taxon>Micrococcales</taxon>
        <taxon>Microbacteriaceae</taxon>
        <taxon>Leifsonia</taxon>
    </lineage>
</organism>
<evidence type="ECO:0000313" key="1">
    <source>
        <dbReference type="EMBL" id="XBM49025.1"/>
    </source>
</evidence>
<sequence length="190" mass="19866">MTLTHLIPSLRASVPNPLGRDLWPEFTTASLCDVVIAGVSLTRLAEWCGTPCIHTAAAVVPGTGGMPSATDTASVIVTRVTAIAGATDGTIDVWIDARLAETPVVADELRMIGRISTACDAQARIHPAGEATTPLRVGELVSDLRVGDLLAVPCRGAALLHQVDPDRRHLARATQDLPAPDPWTPSGCGR</sequence>
<protein>
    <submittedName>
        <fullName evidence="1">Uncharacterized protein</fullName>
    </submittedName>
</protein>
<name>A0AAU7GFJ3_9MICO</name>
<dbReference type="EMBL" id="CP157390">
    <property type="protein sequence ID" value="XBM49025.1"/>
    <property type="molecule type" value="Genomic_DNA"/>
</dbReference>
<proteinExistence type="predicted"/>